<dbReference type="Proteomes" id="UP000319449">
    <property type="component" value="Unassembled WGS sequence"/>
</dbReference>
<sequence>MPATESNVSPHTVVIVDDDLDLLDNVRLMLQTRGIKNIVKVSSGNDLLQTLSGTPASVLVLDWIMPGLSGTELLQQLLLAHPDLPVIILTALNDIQTAVECMRQGAFDFITKPVEPNRLVSSIHKAFQINDLHCQNRMLKASLLDDTPARPEHFQDVVGCSRKMAAIFRYIESLASSRNPVLITGESGVGKEVIARAIHLASGLRGEFVALNVAGLDDLMFSDTLFGHKKGAFTGANERRDGLLKKAENGTIFLDEIGDLSMDMQLKLLRLVQEKEYYRLGSDALIKTNARIIAATNRNFKALIADGRFRHDLYHRLSNHEFAIPPLRERTEDILPLLRHFVAQAAASLHKPVPEISPQVWDILSRYQFPGNIRELENKSINAVTMNTSGTLTMKDFPGISAKKTAAGPIPSRPLGDETPPVFQMTCNSFPTLEAVERYTIDEALRQNGGNRSSAAEMLGISRMTLIRKISGK</sequence>
<dbReference type="SMART" id="SM00448">
    <property type="entry name" value="REC"/>
    <property type="match status" value="1"/>
</dbReference>
<dbReference type="InterPro" id="IPR025944">
    <property type="entry name" value="Sigma_54_int_dom_CS"/>
</dbReference>
<comment type="caution">
    <text evidence="9">The sequence shown here is derived from an EMBL/GenBank/DDBJ whole genome shotgun (WGS) entry which is preliminary data.</text>
</comment>
<dbReference type="Gene3D" id="3.40.50.300">
    <property type="entry name" value="P-loop containing nucleotide triphosphate hydrolases"/>
    <property type="match status" value="1"/>
</dbReference>
<dbReference type="InterPro" id="IPR001789">
    <property type="entry name" value="Sig_transdc_resp-reg_receiver"/>
</dbReference>
<feature type="modified residue" description="4-aspartylphosphate" evidence="6">
    <location>
        <position position="62"/>
    </location>
</feature>
<accession>A0A562VQ58</accession>
<evidence type="ECO:0000256" key="5">
    <source>
        <dbReference type="ARBA" id="ARBA00023163"/>
    </source>
</evidence>
<keyword evidence="5" id="KW-0804">Transcription</keyword>
<dbReference type="PROSITE" id="PS00675">
    <property type="entry name" value="SIGMA54_INTERACT_1"/>
    <property type="match status" value="1"/>
</dbReference>
<evidence type="ECO:0000256" key="6">
    <source>
        <dbReference type="PROSITE-ProRule" id="PRU00169"/>
    </source>
</evidence>
<dbReference type="SMART" id="SM00382">
    <property type="entry name" value="AAA"/>
    <property type="match status" value="1"/>
</dbReference>
<dbReference type="Gene3D" id="1.10.8.60">
    <property type="match status" value="1"/>
</dbReference>
<dbReference type="InterPro" id="IPR058031">
    <property type="entry name" value="AAA_lid_NorR"/>
</dbReference>
<dbReference type="PROSITE" id="PS00688">
    <property type="entry name" value="SIGMA54_INTERACT_3"/>
    <property type="match status" value="1"/>
</dbReference>
<dbReference type="InterPro" id="IPR027417">
    <property type="entry name" value="P-loop_NTPase"/>
</dbReference>
<organism evidence="9 10">
    <name type="scientific">Geobacter argillaceus</name>
    <dbReference type="NCBI Taxonomy" id="345631"/>
    <lineage>
        <taxon>Bacteria</taxon>
        <taxon>Pseudomonadati</taxon>
        <taxon>Thermodesulfobacteriota</taxon>
        <taxon>Desulfuromonadia</taxon>
        <taxon>Geobacterales</taxon>
        <taxon>Geobacteraceae</taxon>
        <taxon>Geobacter</taxon>
    </lineage>
</organism>
<dbReference type="Pfam" id="PF00072">
    <property type="entry name" value="Response_reg"/>
    <property type="match status" value="1"/>
</dbReference>
<dbReference type="Pfam" id="PF00158">
    <property type="entry name" value="Sigma54_activat"/>
    <property type="match status" value="1"/>
</dbReference>
<dbReference type="InterPro" id="IPR011006">
    <property type="entry name" value="CheY-like_superfamily"/>
</dbReference>
<dbReference type="GO" id="GO:0043565">
    <property type="term" value="F:sequence-specific DNA binding"/>
    <property type="evidence" value="ECO:0007669"/>
    <property type="project" value="InterPro"/>
</dbReference>
<dbReference type="CDD" id="cd00009">
    <property type="entry name" value="AAA"/>
    <property type="match status" value="1"/>
</dbReference>
<protein>
    <submittedName>
        <fullName evidence="9">DNA-binding NtrC family response regulator</fullName>
    </submittedName>
</protein>
<gene>
    <name evidence="9" type="ORF">JN12_01364</name>
</gene>
<evidence type="ECO:0000313" key="10">
    <source>
        <dbReference type="Proteomes" id="UP000319449"/>
    </source>
</evidence>
<dbReference type="PROSITE" id="PS00676">
    <property type="entry name" value="SIGMA54_INTERACT_2"/>
    <property type="match status" value="1"/>
</dbReference>
<keyword evidence="6" id="KW-0597">Phosphoprotein</keyword>
<dbReference type="PANTHER" id="PTHR32071">
    <property type="entry name" value="TRANSCRIPTIONAL REGULATORY PROTEIN"/>
    <property type="match status" value="1"/>
</dbReference>
<dbReference type="InterPro" id="IPR002197">
    <property type="entry name" value="HTH_Fis"/>
</dbReference>
<keyword evidence="2" id="KW-0067">ATP-binding</keyword>
<dbReference type="AlphaFoldDB" id="A0A562VQ58"/>
<keyword evidence="10" id="KW-1185">Reference proteome</keyword>
<dbReference type="EMBL" id="VLLN01000006">
    <property type="protein sequence ID" value="TWJ19874.1"/>
    <property type="molecule type" value="Genomic_DNA"/>
</dbReference>
<dbReference type="SUPFAM" id="SSF46689">
    <property type="entry name" value="Homeodomain-like"/>
    <property type="match status" value="1"/>
</dbReference>
<dbReference type="PRINTS" id="PR01590">
    <property type="entry name" value="HTHFIS"/>
</dbReference>
<evidence type="ECO:0000313" key="9">
    <source>
        <dbReference type="EMBL" id="TWJ19874.1"/>
    </source>
</evidence>
<dbReference type="FunFam" id="3.40.50.300:FF:000006">
    <property type="entry name" value="DNA-binding transcriptional regulator NtrC"/>
    <property type="match status" value="1"/>
</dbReference>
<evidence type="ECO:0000259" key="8">
    <source>
        <dbReference type="PROSITE" id="PS50110"/>
    </source>
</evidence>
<keyword evidence="1" id="KW-0547">Nucleotide-binding</keyword>
<keyword evidence="3" id="KW-0805">Transcription regulation</keyword>
<proteinExistence type="predicted"/>
<dbReference type="Pfam" id="PF25601">
    <property type="entry name" value="AAA_lid_14"/>
    <property type="match status" value="1"/>
</dbReference>
<dbReference type="PROSITE" id="PS50110">
    <property type="entry name" value="RESPONSE_REGULATORY"/>
    <property type="match status" value="1"/>
</dbReference>
<dbReference type="GO" id="GO:0006355">
    <property type="term" value="P:regulation of DNA-templated transcription"/>
    <property type="evidence" value="ECO:0007669"/>
    <property type="project" value="InterPro"/>
</dbReference>
<dbReference type="RefSeq" id="WP_145020160.1">
    <property type="nucleotide sequence ID" value="NZ_VLLN01000006.1"/>
</dbReference>
<dbReference type="SUPFAM" id="SSF52540">
    <property type="entry name" value="P-loop containing nucleoside triphosphate hydrolases"/>
    <property type="match status" value="1"/>
</dbReference>
<dbReference type="Gene3D" id="3.40.50.2300">
    <property type="match status" value="1"/>
</dbReference>
<dbReference type="PANTHER" id="PTHR32071:SF13">
    <property type="entry name" value="RESPONSE REGULATOR HSFA"/>
    <property type="match status" value="1"/>
</dbReference>
<dbReference type="SUPFAM" id="SSF52172">
    <property type="entry name" value="CheY-like"/>
    <property type="match status" value="1"/>
</dbReference>
<dbReference type="InterPro" id="IPR025662">
    <property type="entry name" value="Sigma_54_int_dom_ATP-bd_1"/>
</dbReference>
<dbReference type="Gene3D" id="1.10.10.60">
    <property type="entry name" value="Homeodomain-like"/>
    <property type="match status" value="1"/>
</dbReference>
<dbReference type="InterPro" id="IPR002078">
    <property type="entry name" value="Sigma_54_int"/>
</dbReference>
<keyword evidence="4 9" id="KW-0238">DNA-binding</keyword>
<reference evidence="9 10" key="1">
    <citation type="submission" date="2019-07" db="EMBL/GenBank/DDBJ databases">
        <title>Genomic Encyclopedia of Archaeal and Bacterial Type Strains, Phase II (KMG-II): from individual species to whole genera.</title>
        <authorList>
            <person name="Goeker M."/>
        </authorList>
    </citation>
    <scope>NUCLEOTIDE SEQUENCE [LARGE SCALE GENOMIC DNA]</scope>
    <source>
        <strain evidence="9 10">ATCC BAA-1139</strain>
    </source>
</reference>
<dbReference type="OrthoDB" id="9814761at2"/>
<dbReference type="InterPro" id="IPR025943">
    <property type="entry name" value="Sigma_54_int_dom_ATP-bd_2"/>
</dbReference>
<evidence type="ECO:0000256" key="2">
    <source>
        <dbReference type="ARBA" id="ARBA00022840"/>
    </source>
</evidence>
<evidence type="ECO:0000259" key="7">
    <source>
        <dbReference type="PROSITE" id="PS50045"/>
    </source>
</evidence>
<dbReference type="GO" id="GO:0000160">
    <property type="term" value="P:phosphorelay signal transduction system"/>
    <property type="evidence" value="ECO:0007669"/>
    <property type="project" value="InterPro"/>
</dbReference>
<evidence type="ECO:0000256" key="3">
    <source>
        <dbReference type="ARBA" id="ARBA00023015"/>
    </source>
</evidence>
<dbReference type="PROSITE" id="PS50045">
    <property type="entry name" value="SIGMA54_INTERACT_4"/>
    <property type="match status" value="1"/>
</dbReference>
<dbReference type="InterPro" id="IPR003593">
    <property type="entry name" value="AAA+_ATPase"/>
</dbReference>
<evidence type="ECO:0000256" key="4">
    <source>
        <dbReference type="ARBA" id="ARBA00023125"/>
    </source>
</evidence>
<dbReference type="InterPro" id="IPR009057">
    <property type="entry name" value="Homeodomain-like_sf"/>
</dbReference>
<feature type="domain" description="Sigma-54 factor interaction" evidence="7">
    <location>
        <begin position="157"/>
        <end position="385"/>
    </location>
</feature>
<feature type="domain" description="Response regulatory" evidence="8">
    <location>
        <begin position="12"/>
        <end position="127"/>
    </location>
</feature>
<evidence type="ECO:0000256" key="1">
    <source>
        <dbReference type="ARBA" id="ARBA00022741"/>
    </source>
</evidence>
<dbReference type="GO" id="GO:0005524">
    <property type="term" value="F:ATP binding"/>
    <property type="evidence" value="ECO:0007669"/>
    <property type="project" value="UniProtKB-KW"/>
</dbReference>
<dbReference type="Pfam" id="PF02954">
    <property type="entry name" value="HTH_8"/>
    <property type="match status" value="1"/>
</dbReference>
<name>A0A562VQ58_9BACT</name>